<accession>A0A8J4XZL1</accession>
<name>A0A8J4XZL1_CHIOP</name>
<evidence type="ECO:0000313" key="2">
    <source>
        <dbReference type="EMBL" id="KAG0712415.1"/>
    </source>
</evidence>
<feature type="region of interest" description="Disordered" evidence="1">
    <location>
        <begin position="1"/>
        <end position="51"/>
    </location>
</feature>
<evidence type="ECO:0000313" key="3">
    <source>
        <dbReference type="Proteomes" id="UP000770661"/>
    </source>
</evidence>
<dbReference type="InterPro" id="IPR012337">
    <property type="entry name" value="RNaseH-like_sf"/>
</dbReference>
<evidence type="ECO:0000256" key="1">
    <source>
        <dbReference type="SAM" id="MobiDB-lite"/>
    </source>
</evidence>
<feature type="region of interest" description="Disordered" evidence="1">
    <location>
        <begin position="420"/>
        <end position="454"/>
    </location>
</feature>
<sequence>MDRFVTKSPSDSQGRSRSVSGDSFRSPTPMSVSGPSDMEHMSDQESDFELSLPDTQPLIQEEAGDQGNNNQPAVRELKKYLETLDRYFVFAEFVKTEIKNDGKTTRTVHTGKALCMQEQCKANGKKGLHSFSTQSRYHLKVHYDKMHQALVPELSAAFEGLNKRGRSKSRESNFPSKRRQMSMEEIMVQKAKFSKEKGRKVWTKWFIDTMLPINITEHPSTREMMAVMRPEFTLPSRRTLGRDLDTCMEKARSNLITTLYGIKIIIFKSNLNFDRAFLGLTAHWIDRATLKRVQGTLACKEIKESQTHQLLANAMYDIHQDFGLVGKVAATTTDNGANYVSAFKHYAADDVPLEDPEEEEEDPEVVVGEPADLQAQLEGEAAEAGVELPPHRRCSAHSVNLLATADVAVVPGWNHGLRSPLEEGCRQGPGPVEHPEQELRDSQPDQGGNQQEVKDTCQDQVELLLRLREGSAGGAGPACPPGGNQQHHHQPAKGQVLTEYRDVMEPVASCLDRLQGEGTAYMGILLPNHHIMRTLLERQRDSGNLQYAKSLVEALLRGFEKRFGHLYDDMVIVMATALHPHYTPAILRKVAPDNVPAVKTRIVRELKRLIKTEVADEEAGPSQLRRQDIVDLLMDDEDAPEERKQDLDEVLNNAVRSCKRAHSEDPLTIKMFPMEHREAWIDMFIKYNTALPSSAAVERLFSVAGDILRPKRASLTACNFEQLVFLRGNLKLMGYKYLEPNMEDKEEEKDIE</sequence>
<dbReference type="Proteomes" id="UP000770661">
    <property type="component" value="Unassembled WGS sequence"/>
</dbReference>
<dbReference type="EMBL" id="JACEEZ010022449">
    <property type="protein sequence ID" value="KAG0712415.1"/>
    <property type="molecule type" value="Genomic_DNA"/>
</dbReference>
<feature type="compositionally biased region" description="Polar residues" evidence="1">
    <location>
        <begin position="7"/>
        <end position="34"/>
    </location>
</feature>
<dbReference type="OrthoDB" id="2133190at2759"/>
<evidence type="ECO:0008006" key="4">
    <source>
        <dbReference type="Google" id="ProtNLM"/>
    </source>
</evidence>
<gene>
    <name evidence="2" type="ORF">GWK47_018497</name>
</gene>
<proteinExistence type="predicted"/>
<feature type="compositionally biased region" description="Basic and acidic residues" evidence="1">
    <location>
        <begin position="433"/>
        <end position="443"/>
    </location>
</feature>
<dbReference type="PANTHER" id="PTHR47501:SF5">
    <property type="entry name" value="HAT C-TERMINAL DIMERISATION DOMAIN-CONTAINING PROTEIN"/>
    <property type="match status" value="1"/>
</dbReference>
<comment type="caution">
    <text evidence="2">The sequence shown here is derived from an EMBL/GenBank/DDBJ whole genome shotgun (WGS) entry which is preliminary data.</text>
</comment>
<reference evidence="2" key="1">
    <citation type="submission" date="2020-07" db="EMBL/GenBank/DDBJ databases">
        <title>The High-quality genome of the commercially important snow crab, Chionoecetes opilio.</title>
        <authorList>
            <person name="Jeong J.-H."/>
            <person name="Ryu S."/>
        </authorList>
    </citation>
    <scope>NUCLEOTIDE SEQUENCE</scope>
    <source>
        <strain evidence="2">MADBK_172401_WGS</strain>
        <tissue evidence="2">Digestive gland</tissue>
    </source>
</reference>
<organism evidence="2 3">
    <name type="scientific">Chionoecetes opilio</name>
    <name type="common">Atlantic snow crab</name>
    <name type="synonym">Cancer opilio</name>
    <dbReference type="NCBI Taxonomy" id="41210"/>
    <lineage>
        <taxon>Eukaryota</taxon>
        <taxon>Metazoa</taxon>
        <taxon>Ecdysozoa</taxon>
        <taxon>Arthropoda</taxon>
        <taxon>Crustacea</taxon>
        <taxon>Multicrustacea</taxon>
        <taxon>Malacostraca</taxon>
        <taxon>Eumalacostraca</taxon>
        <taxon>Eucarida</taxon>
        <taxon>Decapoda</taxon>
        <taxon>Pleocyemata</taxon>
        <taxon>Brachyura</taxon>
        <taxon>Eubrachyura</taxon>
        <taxon>Majoidea</taxon>
        <taxon>Majidae</taxon>
        <taxon>Chionoecetes</taxon>
    </lineage>
</organism>
<dbReference type="AlphaFoldDB" id="A0A8J4XZL1"/>
<dbReference type="SUPFAM" id="SSF53098">
    <property type="entry name" value="Ribonuclease H-like"/>
    <property type="match status" value="1"/>
</dbReference>
<keyword evidence="3" id="KW-1185">Reference proteome</keyword>
<feature type="region of interest" description="Disordered" evidence="1">
    <location>
        <begin position="471"/>
        <end position="494"/>
    </location>
</feature>
<protein>
    <recommendedName>
        <fullName evidence="4">HAT C-terminal dimerisation domain-containing protein</fullName>
    </recommendedName>
</protein>
<dbReference type="PANTHER" id="PTHR47501">
    <property type="entry name" value="TRANSPOSASE-RELATED"/>
    <property type="match status" value="1"/>
</dbReference>